<gene>
    <name evidence="3" type="ORF">OPR82_15905</name>
</gene>
<keyword evidence="1" id="KW-1133">Transmembrane helix</keyword>
<dbReference type="Pfam" id="PF01569">
    <property type="entry name" value="PAP2"/>
    <property type="match status" value="1"/>
</dbReference>
<dbReference type="SUPFAM" id="SSF48317">
    <property type="entry name" value="Acid phosphatase/Vanadium-dependent haloperoxidase"/>
    <property type="match status" value="1"/>
</dbReference>
<feature type="transmembrane region" description="Helical" evidence="1">
    <location>
        <begin position="30"/>
        <end position="51"/>
    </location>
</feature>
<reference evidence="3 4" key="1">
    <citation type="submission" date="2022-11" db="EMBL/GenBank/DDBJ databases">
        <title>Brucella sp. YY2X, whole genome shotgun sequencing project.</title>
        <authorList>
            <person name="Yang Y."/>
        </authorList>
    </citation>
    <scope>NUCLEOTIDE SEQUENCE [LARGE SCALE GENOMIC DNA]</scope>
    <source>
        <strain evidence="3 4">YY2X</strain>
    </source>
</reference>
<protein>
    <submittedName>
        <fullName evidence="3">Phosphatase PAP2 family protein</fullName>
    </submittedName>
</protein>
<evidence type="ECO:0000313" key="3">
    <source>
        <dbReference type="EMBL" id="MCX2698231.1"/>
    </source>
</evidence>
<feature type="transmembrane region" description="Helical" evidence="1">
    <location>
        <begin position="209"/>
        <end position="231"/>
    </location>
</feature>
<organism evidence="3 4">
    <name type="scientific">Ochrobactrum chromiisoli</name>
    <dbReference type="NCBI Taxonomy" id="2993941"/>
    <lineage>
        <taxon>Bacteria</taxon>
        <taxon>Pseudomonadati</taxon>
        <taxon>Pseudomonadota</taxon>
        <taxon>Alphaproteobacteria</taxon>
        <taxon>Hyphomicrobiales</taxon>
        <taxon>Brucellaceae</taxon>
        <taxon>Brucella/Ochrobactrum group</taxon>
        <taxon>Ochrobactrum</taxon>
    </lineage>
</organism>
<accession>A0ABT3QRI2</accession>
<evidence type="ECO:0000256" key="1">
    <source>
        <dbReference type="SAM" id="Phobius"/>
    </source>
</evidence>
<dbReference type="InterPro" id="IPR036938">
    <property type="entry name" value="PAP2/HPO_sf"/>
</dbReference>
<dbReference type="EMBL" id="JAPHAV010000009">
    <property type="protein sequence ID" value="MCX2698231.1"/>
    <property type="molecule type" value="Genomic_DNA"/>
</dbReference>
<feature type="transmembrane region" description="Helical" evidence="1">
    <location>
        <begin position="79"/>
        <end position="97"/>
    </location>
</feature>
<dbReference type="RefSeq" id="WP_265985916.1">
    <property type="nucleotide sequence ID" value="NZ_JAPHAV010000009.1"/>
</dbReference>
<keyword evidence="1" id="KW-0812">Transmembrane</keyword>
<dbReference type="Proteomes" id="UP001301216">
    <property type="component" value="Unassembled WGS sequence"/>
</dbReference>
<comment type="caution">
    <text evidence="3">The sequence shown here is derived from an EMBL/GenBank/DDBJ whole genome shotgun (WGS) entry which is preliminary data.</text>
</comment>
<feature type="domain" description="Phosphatidic acid phosphatase type 2/haloperoxidase" evidence="2">
    <location>
        <begin position="113"/>
        <end position="236"/>
    </location>
</feature>
<proteinExistence type="predicted"/>
<keyword evidence="1" id="KW-0472">Membrane</keyword>
<feature type="transmembrane region" description="Helical" evidence="1">
    <location>
        <begin position="109"/>
        <end position="127"/>
    </location>
</feature>
<keyword evidence="4" id="KW-1185">Reference proteome</keyword>
<evidence type="ECO:0000313" key="4">
    <source>
        <dbReference type="Proteomes" id="UP001301216"/>
    </source>
</evidence>
<dbReference type="Gene3D" id="1.20.144.10">
    <property type="entry name" value="Phosphatidic acid phosphatase type 2/haloperoxidase"/>
    <property type="match status" value="1"/>
</dbReference>
<name>A0ABT3QRI2_9HYPH</name>
<sequence>MHNLVSSGSDISYRADVAQHRWLSAYTTRAIGFLLASSLIFIMFPAFDLAVTRFFATGHTFPLSENSILLAIRNANRRAMIYLLVLMCVLIFLYALKPRKFKLFPPHKAFFVILTFLMGPFLTVQILKNFMGRARPRSLVEFGGSFEFTPVWQYAAQCGRNCSFPSGEAATAAATLAIIVLIPAKWRATSVAILTPILLFASFNRVMFGAHFLSDVIIAWGLMCCLMVWLWKRIANNAHHIDYLIENFGRRALK</sequence>
<dbReference type="InterPro" id="IPR000326">
    <property type="entry name" value="PAP2/HPO"/>
</dbReference>
<evidence type="ECO:0000259" key="2">
    <source>
        <dbReference type="Pfam" id="PF01569"/>
    </source>
</evidence>